<reference evidence="1 2" key="1">
    <citation type="submission" date="2014-09" db="EMBL/GenBank/DDBJ databases">
        <authorList>
            <person name="Magalhaes I.L.F."/>
            <person name="Oliveira U."/>
            <person name="Santos F.R."/>
            <person name="Vidigal T.H.D.A."/>
            <person name="Brescovit A.D."/>
            <person name="Santos A.J."/>
        </authorList>
    </citation>
    <scope>NUCLEOTIDE SEQUENCE [LARGE SCALE GENOMIC DNA]</scope>
</reference>
<accession>A0A0P1BH76</accession>
<evidence type="ECO:0000313" key="2">
    <source>
        <dbReference type="Proteomes" id="UP000054845"/>
    </source>
</evidence>
<dbReference type="EMBL" id="CCYA01000264">
    <property type="protein sequence ID" value="CEH15545.1"/>
    <property type="molecule type" value="Genomic_DNA"/>
</dbReference>
<dbReference type="Proteomes" id="UP000054845">
    <property type="component" value="Unassembled WGS sequence"/>
</dbReference>
<name>A0A0P1BH76_9BASI</name>
<proteinExistence type="predicted"/>
<keyword evidence="2" id="KW-1185">Reference proteome</keyword>
<dbReference type="AlphaFoldDB" id="A0A0P1BH76"/>
<sequence>MGVGAGLRHLDGYATWHRRLRQLAAETELPFCKPLQSLAAALLQLLGCAGLSLELVASLEVLREAVAK</sequence>
<organism evidence="1 2">
    <name type="scientific">Ceraceosorus bombacis</name>
    <dbReference type="NCBI Taxonomy" id="401625"/>
    <lineage>
        <taxon>Eukaryota</taxon>
        <taxon>Fungi</taxon>
        <taxon>Dikarya</taxon>
        <taxon>Basidiomycota</taxon>
        <taxon>Ustilaginomycotina</taxon>
        <taxon>Exobasidiomycetes</taxon>
        <taxon>Ceraceosorales</taxon>
        <taxon>Ceraceosoraceae</taxon>
        <taxon>Ceraceosorus</taxon>
    </lineage>
</organism>
<protein>
    <submittedName>
        <fullName evidence="1">Uncharacterized protein</fullName>
    </submittedName>
</protein>
<evidence type="ECO:0000313" key="1">
    <source>
        <dbReference type="EMBL" id="CEH15545.1"/>
    </source>
</evidence>